<dbReference type="InterPro" id="IPR036846">
    <property type="entry name" value="GM2-AP_sf"/>
</dbReference>
<gene>
    <name evidence="3" type="ORF">PVAND_015273</name>
</gene>
<keyword evidence="4" id="KW-1185">Reference proteome</keyword>
<evidence type="ECO:0000313" key="3">
    <source>
        <dbReference type="EMBL" id="KAG5667287.1"/>
    </source>
</evidence>
<dbReference type="SMART" id="SM00697">
    <property type="entry name" value="DM8"/>
    <property type="match status" value="1"/>
</dbReference>
<protein>
    <submittedName>
        <fullName evidence="3">Uncharacterized protein</fullName>
    </submittedName>
</protein>
<dbReference type="Gene3D" id="2.70.220.10">
    <property type="entry name" value="Ganglioside GM2 activator"/>
    <property type="match status" value="1"/>
</dbReference>
<dbReference type="EMBL" id="JADBJN010000004">
    <property type="protein sequence ID" value="KAG5667287.1"/>
    <property type="molecule type" value="Genomic_DNA"/>
</dbReference>
<feature type="chain" id="PRO_5039949344" evidence="2">
    <location>
        <begin position="20"/>
        <end position="188"/>
    </location>
</feature>
<evidence type="ECO:0000256" key="2">
    <source>
        <dbReference type="SAM" id="SignalP"/>
    </source>
</evidence>
<name>A0A9J6BCA5_POLVA</name>
<keyword evidence="1 2" id="KW-0732">Signal</keyword>
<dbReference type="AlphaFoldDB" id="A0A9J6BCA5"/>
<organism evidence="3 4">
    <name type="scientific">Polypedilum vanderplanki</name>
    <name type="common">Sleeping chironomid midge</name>
    <dbReference type="NCBI Taxonomy" id="319348"/>
    <lineage>
        <taxon>Eukaryota</taxon>
        <taxon>Metazoa</taxon>
        <taxon>Ecdysozoa</taxon>
        <taxon>Arthropoda</taxon>
        <taxon>Hexapoda</taxon>
        <taxon>Insecta</taxon>
        <taxon>Pterygota</taxon>
        <taxon>Neoptera</taxon>
        <taxon>Endopterygota</taxon>
        <taxon>Diptera</taxon>
        <taxon>Nematocera</taxon>
        <taxon>Chironomoidea</taxon>
        <taxon>Chironomidae</taxon>
        <taxon>Chironominae</taxon>
        <taxon>Polypedilum</taxon>
        <taxon>Polypedilum</taxon>
    </lineage>
</organism>
<reference evidence="3" key="1">
    <citation type="submission" date="2021-03" db="EMBL/GenBank/DDBJ databases">
        <title>Chromosome level genome of the anhydrobiotic midge Polypedilum vanderplanki.</title>
        <authorList>
            <person name="Yoshida Y."/>
            <person name="Kikawada T."/>
            <person name="Gusev O."/>
        </authorList>
    </citation>
    <scope>NUCLEOTIDE SEQUENCE</scope>
    <source>
        <strain evidence="3">NIAS01</strain>
        <tissue evidence="3">Whole body or cell culture</tissue>
    </source>
</reference>
<comment type="caution">
    <text evidence="3">The sequence shown here is derived from an EMBL/GenBank/DDBJ whole genome shotgun (WGS) entry which is preliminary data.</text>
</comment>
<accession>A0A9J6BCA5</accession>
<evidence type="ECO:0000256" key="1">
    <source>
        <dbReference type="ARBA" id="ARBA00022729"/>
    </source>
</evidence>
<sequence>MKFLIIFTSCLIGSGLCWGGYRINFEHRDLEFDENIMNVEIAMKRRDDRTVVNMRGELFEDINDPIYLHVSHFEKDSDGEYKHLVNASINACNMLSRTKAHPILKIILKELLRASNIPTACPVKKGLYYMKDFTINEDILPPFLPIGNFMSVVRVTRLIDDDEEMNLYQMKLFIDIDYAKERKATKFF</sequence>
<dbReference type="Proteomes" id="UP001107558">
    <property type="component" value="Chromosome 4"/>
</dbReference>
<dbReference type="InterPro" id="IPR010512">
    <property type="entry name" value="DUF1091"/>
</dbReference>
<dbReference type="Pfam" id="PF06477">
    <property type="entry name" value="DUF1091"/>
    <property type="match status" value="1"/>
</dbReference>
<feature type="signal peptide" evidence="2">
    <location>
        <begin position="1"/>
        <end position="19"/>
    </location>
</feature>
<evidence type="ECO:0000313" key="4">
    <source>
        <dbReference type="Proteomes" id="UP001107558"/>
    </source>
</evidence>
<dbReference type="OrthoDB" id="7786537at2759"/>
<dbReference type="PANTHER" id="PTHR20898">
    <property type="entry name" value="DAEDALUS ON 3-RELATED-RELATED"/>
    <property type="match status" value="1"/>
</dbReference>
<proteinExistence type="predicted"/>